<evidence type="ECO:0000256" key="8">
    <source>
        <dbReference type="ARBA" id="ARBA00022840"/>
    </source>
</evidence>
<feature type="domain" description="HD Cas3-type" evidence="10">
    <location>
        <begin position="20"/>
        <end position="192"/>
    </location>
</feature>
<name>A0A2M9Q5M1_9BACI</name>
<dbReference type="GO" id="GO:0046872">
    <property type="term" value="F:metal ion binding"/>
    <property type="evidence" value="ECO:0007669"/>
    <property type="project" value="UniProtKB-KW"/>
</dbReference>
<dbReference type="EMBL" id="PHQY01000612">
    <property type="protein sequence ID" value="PJO43380.1"/>
    <property type="molecule type" value="Genomic_DNA"/>
</dbReference>
<dbReference type="InterPro" id="IPR014001">
    <property type="entry name" value="Helicase_ATP-bd"/>
</dbReference>
<gene>
    <name evidence="11" type="ORF">CWD94_12565</name>
</gene>
<evidence type="ECO:0000256" key="1">
    <source>
        <dbReference type="ARBA" id="ARBA00006847"/>
    </source>
</evidence>
<dbReference type="RefSeq" id="WP_100543345.1">
    <property type="nucleotide sequence ID" value="NZ_PHQY01000612.1"/>
</dbReference>
<dbReference type="InterPro" id="IPR038257">
    <property type="entry name" value="CRISPR-assoc_Cas3_HD_sf"/>
</dbReference>
<dbReference type="SUPFAM" id="SSF52540">
    <property type="entry name" value="P-loop containing nucleoside triphosphate hydrolases"/>
    <property type="match status" value="1"/>
</dbReference>
<organism evidence="11 12">
    <name type="scientific">Lysinibacillus xylanilyticus</name>
    <dbReference type="NCBI Taxonomy" id="582475"/>
    <lineage>
        <taxon>Bacteria</taxon>
        <taxon>Bacillati</taxon>
        <taxon>Bacillota</taxon>
        <taxon>Bacilli</taxon>
        <taxon>Bacillales</taxon>
        <taxon>Bacillaceae</taxon>
        <taxon>Lysinibacillus</taxon>
    </lineage>
</organism>
<dbReference type="PROSITE" id="PS51643">
    <property type="entry name" value="HD_CAS3"/>
    <property type="match status" value="1"/>
</dbReference>
<dbReference type="InterPro" id="IPR027417">
    <property type="entry name" value="P-loop_NTPase"/>
</dbReference>
<dbReference type="InterPro" id="IPR006474">
    <property type="entry name" value="Helicase_Cas3_CRISPR-ass_core"/>
</dbReference>
<keyword evidence="3" id="KW-0540">Nuclease</keyword>
<keyword evidence="4" id="KW-0479">Metal-binding</keyword>
<evidence type="ECO:0000256" key="5">
    <source>
        <dbReference type="ARBA" id="ARBA00022741"/>
    </source>
</evidence>
<dbReference type="NCBIfam" id="TIGR01596">
    <property type="entry name" value="cas3_HD"/>
    <property type="match status" value="1"/>
</dbReference>
<evidence type="ECO:0000313" key="12">
    <source>
        <dbReference type="Proteomes" id="UP000232101"/>
    </source>
</evidence>
<dbReference type="Gene3D" id="3.40.50.300">
    <property type="entry name" value="P-loop containing nucleotide triphosphate hydrolases"/>
    <property type="match status" value="2"/>
</dbReference>
<dbReference type="NCBIfam" id="TIGR01587">
    <property type="entry name" value="cas3_core"/>
    <property type="match status" value="1"/>
</dbReference>
<keyword evidence="8" id="KW-0067">ATP-binding</keyword>
<evidence type="ECO:0000313" key="11">
    <source>
        <dbReference type="EMBL" id="PJO43380.1"/>
    </source>
</evidence>
<dbReference type="GO" id="GO:0003676">
    <property type="term" value="F:nucleic acid binding"/>
    <property type="evidence" value="ECO:0007669"/>
    <property type="project" value="InterPro"/>
</dbReference>
<comment type="caution">
    <text evidence="11">The sequence shown here is derived from an EMBL/GenBank/DDBJ whole genome shotgun (WGS) entry which is preliminary data.</text>
</comment>
<evidence type="ECO:0000256" key="2">
    <source>
        <dbReference type="ARBA" id="ARBA00009046"/>
    </source>
</evidence>
<dbReference type="InterPro" id="IPR011545">
    <property type="entry name" value="DEAD/DEAH_box_helicase_dom"/>
</dbReference>
<dbReference type="AlphaFoldDB" id="A0A2M9Q5M1"/>
<dbReference type="Pfam" id="PF18019">
    <property type="entry name" value="Cas3_HD"/>
    <property type="match status" value="1"/>
</dbReference>
<keyword evidence="6" id="KW-0378">Hydrolase</keyword>
<keyword evidence="5" id="KW-0547">Nucleotide-binding</keyword>
<dbReference type="Proteomes" id="UP000232101">
    <property type="component" value="Unassembled WGS sequence"/>
</dbReference>
<dbReference type="Gene3D" id="1.10.3210.30">
    <property type="match status" value="1"/>
</dbReference>
<dbReference type="Pfam" id="PF22590">
    <property type="entry name" value="Cas3-like_C_2"/>
    <property type="match status" value="1"/>
</dbReference>
<keyword evidence="11" id="KW-0255">Endonuclease</keyword>
<evidence type="ECO:0000259" key="10">
    <source>
        <dbReference type="PROSITE" id="PS51643"/>
    </source>
</evidence>
<dbReference type="InterPro" id="IPR006483">
    <property type="entry name" value="CRISPR-assoc_Cas3_HD"/>
</dbReference>
<accession>A0A2M9Q5M1</accession>
<dbReference type="GO" id="GO:0005524">
    <property type="term" value="F:ATP binding"/>
    <property type="evidence" value="ECO:0007669"/>
    <property type="project" value="UniProtKB-KW"/>
</dbReference>
<evidence type="ECO:0000256" key="6">
    <source>
        <dbReference type="ARBA" id="ARBA00022801"/>
    </source>
</evidence>
<protein>
    <submittedName>
        <fullName evidence="11">CRISPR-associated helicase/endonuclease Cas3</fullName>
    </submittedName>
</protein>
<evidence type="ECO:0000256" key="9">
    <source>
        <dbReference type="ARBA" id="ARBA00023118"/>
    </source>
</evidence>
<sequence>MFTELLAKSGVDTSVAETIREHTAKLLDRHSKFQEIYPHALSKEDWALLAEAAEYHDVGKANTKFQNKLRKIENKQLDLLEGIEEVPHAYLSCAYMPLKELLKRYGKEQVRILMLAVYYHHERSEERLEDCKKVIEQDLINYVSALADEGFNVNEIPKHNFGKFTDKEFLRVRENLYHFVRIKGLLNKLDYAASGDLDVEIAPGDVFGTVDKYFKSLGYKKNDLQDYLFQYQNDNHVVIASTGIGKTEGALYWLGHDKGIFTLPLKVSINAIYDRIHKDFGYKQVGLLHSDMRSEYAKRAGDQDLDLFAINHTKQLAQPLTITTLDQVIDFVGLYPGFELKLAIFSYSKFIIDEIQMYSPRLVAFILMGLKYITDMGGKFLIMTATLPPLFIEAMHKLNIPFKQPDNPFLKLNEHGKVMNRHVIQIIERDLTVEEVAAHSLNQKVLIIVNTVKKAQELYEAFIYADCEVNLLHSRFINNDRYEKENFIKKLGKRDCDETGIWITTQLVEASVDIDFDILFTELSEATGLFQRMGRVYRGRDYKGTTPNVYVFTGHELPSGVSESDMRSVVDYTIYQKSREVLLQYNNQLLKEKTKMNIINQIYSREALGDNCSYLREFDVTLTQLENVLPYEEKEKPTLRDIENQTIIPSAVYQEKKEEIQNIQKELEEKPGLKQRIKLLNQLQDYTISIPKWAYKMAEKEFKYDVIAIDKYINYPIITFQYTKEKGLIYEIEEGANFL</sequence>
<evidence type="ECO:0000256" key="4">
    <source>
        <dbReference type="ARBA" id="ARBA00022723"/>
    </source>
</evidence>
<dbReference type="SMART" id="SM00487">
    <property type="entry name" value="DEXDc"/>
    <property type="match status" value="1"/>
</dbReference>
<evidence type="ECO:0000256" key="7">
    <source>
        <dbReference type="ARBA" id="ARBA00022806"/>
    </source>
</evidence>
<dbReference type="GO" id="GO:0004519">
    <property type="term" value="F:endonuclease activity"/>
    <property type="evidence" value="ECO:0007669"/>
    <property type="project" value="UniProtKB-KW"/>
</dbReference>
<dbReference type="CDD" id="cd09641">
    <property type="entry name" value="Cas3''_I"/>
    <property type="match status" value="1"/>
</dbReference>
<keyword evidence="9" id="KW-0051">Antiviral defense</keyword>
<comment type="similarity">
    <text evidence="2">In the central section; belongs to the CRISPR-associated helicase Cas3 family.</text>
</comment>
<reference evidence="11 12" key="1">
    <citation type="submission" date="2017-11" db="EMBL/GenBank/DDBJ databases">
        <title>Bacterial isolate from king chilli rhizosphere.</title>
        <authorList>
            <person name="Takhelmayum P."/>
            <person name="Sarangthem I."/>
        </authorList>
    </citation>
    <scope>NUCLEOTIDE SEQUENCE [LARGE SCALE GENOMIC DNA]</scope>
    <source>
        <strain evidence="12">t26</strain>
    </source>
</reference>
<dbReference type="InterPro" id="IPR054712">
    <property type="entry name" value="Cas3-like_dom"/>
</dbReference>
<dbReference type="GO" id="GO:0051607">
    <property type="term" value="P:defense response to virus"/>
    <property type="evidence" value="ECO:0007669"/>
    <property type="project" value="UniProtKB-KW"/>
</dbReference>
<dbReference type="GO" id="GO:0004386">
    <property type="term" value="F:helicase activity"/>
    <property type="evidence" value="ECO:0007669"/>
    <property type="project" value="UniProtKB-KW"/>
</dbReference>
<dbReference type="GO" id="GO:0016787">
    <property type="term" value="F:hydrolase activity"/>
    <property type="evidence" value="ECO:0007669"/>
    <property type="project" value="UniProtKB-KW"/>
</dbReference>
<evidence type="ECO:0000256" key="3">
    <source>
        <dbReference type="ARBA" id="ARBA00022722"/>
    </source>
</evidence>
<comment type="similarity">
    <text evidence="1">In the N-terminal section; belongs to the CRISPR-associated nuclease Cas3-HD family.</text>
</comment>
<keyword evidence="7" id="KW-0347">Helicase</keyword>
<proteinExistence type="inferred from homology"/>
<dbReference type="Pfam" id="PF00270">
    <property type="entry name" value="DEAD"/>
    <property type="match status" value="1"/>
</dbReference>